<evidence type="ECO:0000256" key="2">
    <source>
        <dbReference type="ARBA" id="ARBA00002704"/>
    </source>
</evidence>
<evidence type="ECO:0000313" key="10">
    <source>
        <dbReference type="EMBL" id="PJJ54881.1"/>
    </source>
</evidence>
<dbReference type="SMART" id="SM00095">
    <property type="entry name" value="TR_THY"/>
    <property type="match status" value="1"/>
</dbReference>
<reference evidence="10 11" key="1">
    <citation type="submission" date="2017-11" db="EMBL/GenBank/DDBJ databases">
        <title>Genomic Encyclopedia of Archaeal and Bacterial Type Strains, Phase II (KMG-II): From Individual Species to Whole Genera.</title>
        <authorList>
            <person name="Goeker M."/>
        </authorList>
    </citation>
    <scope>NUCLEOTIDE SEQUENCE [LARGE SCALE GENOMIC DNA]</scope>
    <source>
        <strain evidence="10 11">DSM 11115</strain>
    </source>
</reference>
<dbReference type="GO" id="GO:0033971">
    <property type="term" value="F:hydroxyisourate hydrolase activity"/>
    <property type="evidence" value="ECO:0007669"/>
    <property type="project" value="UniProtKB-EC"/>
</dbReference>
<comment type="subunit">
    <text evidence="4 8">Homotetramer.</text>
</comment>
<comment type="function">
    <text evidence="2">Catalyzes the hydrolysis of 5-hydroxyisourate (HIU) to 2-oxo-4-hydroxy-4-carboxy-5-ureidoimidazoline (OHCU).</text>
</comment>
<evidence type="ECO:0000256" key="5">
    <source>
        <dbReference type="ARBA" id="ARBA00022631"/>
    </source>
</evidence>
<dbReference type="InterPro" id="IPR023416">
    <property type="entry name" value="Transthyretin/HIU_hydrolase_d"/>
</dbReference>
<gene>
    <name evidence="10" type="ORF">CLV45_3227</name>
</gene>
<evidence type="ECO:0000256" key="4">
    <source>
        <dbReference type="ARBA" id="ARBA00011881"/>
    </source>
</evidence>
<dbReference type="PANTHER" id="PTHR10395">
    <property type="entry name" value="URICASE AND TRANSTHYRETIN-RELATED"/>
    <property type="match status" value="1"/>
</dbReference>
<evidence type="ECO:0000256" key="1">
    <source>
        <dbReference type="ARBA" id="ARBA00001043"/>
    </source>
</evidence>
<comment type="catalytic activity">
    <reaction evidence="1 8">
        <text>5-hydroxyisourate + H2O = 5-hydroxy-2-oxo-4-ureido-2,5-dihydro-1H-imidazole-5-carboxylate + H(+)</text>
        <dbReference type="Rhea" id="RHEA:23736"/>
        <dbReference type="ChEBI" id="CHEBI:15377"/>
        <dbReference type="ChEBI" id="CHEBI:15378"/>
        <dbReference type="ChEBI" id="CHEBI:18072"/>
        <dbReference type="ChEBI" id="CHEBI:58639"/>
        <dbReference type="EC" id="3.5.2.17"/>
    </reaction>
</comment>
<evidence type="ECO:0000256" key="3">
    <source>
        <dbReference type="ARBA" id="ARBA00009850"/>
    </source>
</evidence>
<dbReference type="AlphaFoldDB" id="A0A2M9BAB1"/>
<dbReference type="RefSeq" id="WP_100337479.1">
    <property type="nucleotide sequence ID" value="NZ_PGFA01000002.1"/>
</dbReference>
<dbReference type="CDD" id="cd05822">
    <property type="entry name" value="TLP_HIUase"/>
    <property type="match status" value="1"/>
</dbReference>
<dbReference type="InterPro" id="IPR023418">
    <property type="entry name" value="Thyroxine_BS"/>
</dbReference>
<evidence type="ECO:0000259" key="9">
    <source>
        <dbReference type="SMART" id="SM00095"/>
    </source>
</evidence>
<dbReference type="SUPFAM" id="SSF49472">
    <property type="entry name" value="Transthyretin (synonym: prealbumin)"/>
    <property type="match status" value="1"/>
</dbReference>
<feature type="domain" description="Transthyretin/hydroxyisourate hydrolase" evidence="9">
    <location>
        <begin position="1"/>
        <end position="112"/>
    </location>
</feature>
<name>A0A2M9BAB1_9BACT</name>
<evidence type="ECO:0000256" key="7">
    <source>
        <dbReference type="PIRSR" id="PIRSR600895-51"/>
    </source>
</evidence>
<dbReference type="InterPro" id="IPR036817">
    <property type="entry name" value="Transthyretin/HIU_hydrolase_sf"/>
</dbReference>
<feature type="binding site" evidence="7">
    <location>
        <position position="7"/>
    </location>
    <ligand>
        <name>substrate</name>
    </ligand>
</feature>
<keyword evidence="6 8" id="KW-0378">Hydrolase</keyword>
<accession>A0A2M9BAB1</accession>
<dbReference type="Proteomes" id="UP000228535">
    <property type="component" value="Unassembled WGS sequence"/>
</dbReference>
<dbReference type="InterPro" id="IPR014306">
    <property type="entry name" value="Hydroxyisourate_hydrolase"/>
</dbReference>
<evidence type="ECO:0000256" key="6">
    <source>
        <dbReference type="ARBA" id="ARBA00022801"/>
    </source>
</evidence>
<proteinExistence type="inferred from homology"/>
<dbReference type="Pfam" id="PF00576">
    <property type="entry name" value="Transthyretin"/>
    <property type="match status" value="1"/>
</dbReference>
<protein>
    <recommendedName>
        <fullName evidence="8">5-hydroxyisourate hydrolase</fullName>
        <shortName evidence="8">HIU hydrolase</shortName>
        <shortName evidence="8">HIUHase</shortName>
        <ecNumber evidence="8">3.5.2.17</ecNumber>
    </recommendedName>
</protein>
<dbReference type="InterPro" id="IPR000895">
    <property type="entry name" value="Transthyretin/HIU_hydrolase"/>
</dbReference>
<comment type="caution">
    <text evidence="10">The sequence shown here is derived from an EMBL/GenBank/DDBJ whole genome shotgun (WGS) entry which is preliminary data.</text>
</comment>
<keyword evidence="5 8" id="KW-0659">Purine metabolism</keyword>
<keyword evidence="11" id="KW-1185">Reference proteome</keyword>
<dbReference type="OrthoDB" id="9792386at2"/>
<dbReference type="EMBL" id="PGFA01000002">
    <property type="protein sequence ID" value="PJJ54881.1"/>
    <property type="molecule type" value="Genomic_DNA"/>
</dbReference>
<dbReference type="NCBIfam" id="TIGR02962">
    <property type="entry name" value="hdxy_isourate"/>
    <property type="match status" value="1"/>
</dbReference>
<dbReference type="PROSITE" id="PS00768">
    <property type="entry name" value="TRANSTHYRETIN_1"/>
    <property type="match status" value="1"/>
</dbReference>
<sequence>MSQITTHILDTTLGRPAQGVTIALSGLLENDTWQELARGQTNKDGRIPDLLPKDQPLPLGTYKMKFFTQDYFEQQGTTVFYPFVEIVFNVLAAEHYHIPLLLNPFGYSTYRGS</sequence>
<feature type="binding site" evidence="7">
    <location>
        <position position="110"/>
    </location>
    <ligand>
        <name>substrate</name>
    </ligand>
</feature>
<organism evidence="10 11">
    <name type="scientific">Hymenobacter chitinivorans DSM 11115</name>
    <dbReference type="NCBI Taxonomy" id="1121954"/>
    <lineage>
        <taxon>Bacteria</taxon>
        <taxon>Pseudomonadati</taxon>
        <taxon>Bacteroidota</taxon>
        <taxon>Cytophagia</taxon>
        <taxon>Cytophagales</taxon>
        <taxon>Hymenobacteraceae</taxon>
        <taxon>Hymenobacter</taxon>
    </lineage>
</organism>
<evidence type="ECO:0000256" key="8">
    <source>
        <dbReference type="RuleBase" id="RU361270"/>
    </source>
</evidence>
<feature type="binding site" evidence="7">
    <location>
        <position position="46"/>
    </location>
    <ligand>
        <name>substrate</name>
    </ligand>
</feature>
<evidence type="ECO:0000313" key="11">
    <source>
        <dbReference type="Proteomes" id="UP000228535"/>
    </source>
</evidence>
<dbReference type="PRINTS" id="PR00189">
    <property type="entry name" value="TRNSTHYRETIN"/>
</dbReference>
<dbReference type="PANTHER" id="PTHR10395:SF7">
    <property type="entry name" value="5-HYDROXYISOURATE HYDROLASE"/>
    <property type="match status" value="1"/>
</dbReference>
<comment type="similarity">
    <text evidence="3 8">Belongs to the transthyretin family. 5-hydroxyisourate hydrolase subfamily.</text>
</comment>
<dbReference type="EC" id="3.5.2.17" evidence="8"/>
<dbReference type="GO" id="GO:0006144">
    <property type="term" value="P:purine nucleobase metabolic process"/>
    <property type="evidence" value="ECO:0007669"/>
    <property type="project" value="UniProtKB-KW"/>
</dbReference>
<dbReference type="Gene3D" id="2.60.40.180">
    <property type="entry name" value="Transthyretin/hydroxyisourate hydrolase domain"/>
    <property type="match status" value="1"/>
</dbReference>